<name>A0AAW1KNH0_POPJA</name>
<comment type="caution">
    <text evidence="1">The sequence shown here is derived from an EMBL/GenBank/DDBJ whole genome shotgun (WGS) entry which is preliminary data.</text>
</comment>
<gene>
    <name evidence="1" type="ORF">QE152_g21614</name>
</gene>
<keyword evidence="2" id="KW-1185">Reference proteome</keyword>
<accession>A0AAW1KNH0</accession>
<dbReference type="Proteomes" id="UP001458880">
    <property type="component" value="Unassembled WGS sequence"/>
</dbReference>
<evidence type="ECO:0000313" key="1">
    <source>
        <dbReference type="EMBL" id="KAK9721310.1"/>
    </source>
</evidence>
<dbReference type="AlphaFoldDB" id="A0AAW1KNH0"/>
<reference evidence="1 2" key="1">
    <citation type="journal article" date="2024" name="BMC Genomics">
        <title>De novo assembly and annotation of Popillia japonica's genome with initial clues to its potential as an invasive pest.</title>
        <authorList>
            <person name="Cucini C."/>
            <person name="Boschi S."/>
            <person name="Funari R."/>
            <person name="Cardaioli E."/>
            <person name="Iannotti N."/>
            <person name="Marturano G."/>
            <person name="Paoli F."/>
            <person name="Bruttini M."/>
            <person name="Carapelli A."/>
            <person name="Frati F."/>
            <person name="Nardi F."/>
        </authorList>
    </citation>
    <scope>NUCLEOTIDE SEQUENCE [LARGE SCALE GENOMIC DNA]</scope>
    <source>
        <strain evidence="1">DMR45628</strain>
    </source>
</reference>
<dbReference type="EMBL" id="JASPKY010000200">
    <property type="protein sequence ID" value="KAK9721310.1"/>
    <property type="molecule type" value="Genomic_DNA"/>
</dbReference>
<protein>
    <submittedName>
        <fullName evidence="1">Uncharacterized protein</fullName>
    </submittedName>
</protein>
<organism evidence="1 2">
    <name type="scientific">Popillia japonica</name>
    <name type="common">Japanese beetle</name>
    <dbReference type="NCBI Taxonomy" id="7064"/>
    <lineage>
        <taxon>Eukaryota</taxon>
        <taxon>Metazoa</taxon>
        <taxon>Ecdysozoa</taxon>
        <taxon>Arthropoda</taxon>
        <taxon>Hexapoda</taxon>
        <taxon>Insecta</taxon>
        <taxon>Pterygota</taxon>
        <taxon>Neoptera</taxon>
        <taxon>Endopterygota</taxon>
        <taxon>Coleoptera</taxon>
        <taxon>Polyphaga</taxon>
        <taxon>Scarabaeiformia</taxon>
        <taxon>Scarabaeidae</taxon>
        <taxon>Rutelinae</taxon>
        <taxon>Popillia</taxon>
    </lineage>
</organism>
<proteinExistence type="predicted"/>
<evidence type="ECO:0000313" key="2">
    <source>
        <dbReference type="Proteomes" id="UP001458880"/>
    </source>
</evidence>
<sequence>MLVNLDRLELQILNLCVDNLIEASGGECTRFGLEQIGGSDPRFGGEYAGLEQIGRGRGRECGHIGWSGSKLDGLEQIGESEPKFGCTDGGCGHFEGGGLKQTGPSKFGSKSKFWSKQIGDSTPRFAREYPGLEQIGASWPRLACKVSRGVTG</sequence>